<evidence type="ECO:0000256" key="17">
    <source>
        <dbReference type="ARBA" id="ARBA00030571"/>
    </source>
</evidence>
<dbReference type="InterPro" id="IPR027417">
    <property type="entry name" value="P-loop_NTPase"/>
</dbReference>
<dbReference type="InterPro" id="IPR003203">
    <property type="entry name" value="CobU/CobP"/>
</dbReference>
<dbReference type="GO" id="GO:0005524">
    <property type="term" value="F:ATP binding"/>
    <property type="evidence" value="ECO:0007669"/>
    <property type="project" value="UniProtKB-KW"/>
</dbReference>
<evidence type="ECO:0000256" key="7">
    <source>
        <dbReference type="ARBA" id="ARBA00007490"/>
    </source>
</evidence>
<dbReference type="GO" id="GO:0009236">
    <property type="term" value="P:cobalamin biosynthetic process"/>
    <property type="evidence" value="ECO:0007669"/>
    <property type="project" value="UniProtKB-KW"/>
</dbReference>
<evidence type="ECO:0000256" key="16">
    <source>
        <dbReference type="ARBA" id="ARBA00029570"/>
    </source>
</evidence>
<dbReference type="GO" id="GO:0005525">
    <property type="term" value="F:GTP binding"/>
    <property type="evidence" value="ECO:0007669"/>
    <property type="project" value="UniProtKB-KW"/>
</dbReference>
<evidence type="ECO:0000256" key="3">
    <source>
        <dbReference type="ARBA" id="ARBA00001522"/>
    </source>
</evidence>
<keyword evidence="11" id="KW-0808">Transferase</keyword>
<evidence type="ECO:0000256" key="9">
    <source>
        <dbReference type="ARBA" id="ARBA00012523"/>
    </source>
</evidence>
<evidence type="ECO:0000256" key="5">
    <source>
        <dbReference type="ARBA" id="ARBA00004692"/>
    </source>
</evidence>
<evidence type="ECO:0000256" key="15">
    <source>
        <dbReference type="ARBA" id="ARBA00023134"/>
    </source>
</evidence>
<accession>A0A383D937</accession>
<keyword evidence="14" id="KW-0067">ATP-binding</keyword>
<sequence>VLGGVRSGKSAFAEGRTAALSQGPILYVATGVAVDDEMKERIQRHQASRPQEWSTLEEPVDL</sequence>
<evidence type="ECO:0000256" key="8">
    <source>
        <dbReference type="ARBA" id="ARBA00012016"/>
    </source>
</evidence>
<dbReference type="SUPFAM" id="SSF52540">
    <property type="entry name" value="P-loop containing nucleoside triphosphate hydrolases"/>
    <property type="match status" value="1"/>
</dbReference>
<evidence type="ECO:0000256" key="1">
    <source>
        <dbReference type="ARBA" id="ARBA00000312"/>
    </source>
</evidence>
<evidence type="ECO:0000256" key="12">
    <source>
        <dbReference type="ARBA" id="ARBA00022741"/>
    </source>
</evidence>
<proteinExistence type="inferred from homology"/>
<gene>
    <name evidence="18" type="ORF">METZ01_LOCUS493911</name>
</gene>
<evidence type="ECO:0000256" key="11">
    <source>
        <dbReference type="ARBA" id="ARBA00022679"/>
    </source>
</evidence>
<keyword evidence="15" id="KW-0342">GTP-binding</keyword>
<dbReference type="Pfam" id="PF02283">
    <property type="entry name" value="CobU"/>
    <property type="match status" value="1"/>
</dbReference>
<feature type="non-terminal residue" evidence="18">
    <location>
        <position position="62"/>
    </location>
</feature>
<dbReference type="GO" id="GO:0008820">
    <property type="term" value="F:cobinamide phosphate guanylyltransferase activity"/>
    <property type="evidence" value="ECO:0007669"/>
    <property type="project" value="UniProtKB-EC"/>
</dbReference>
<dbReference type="PANTHER" id="PTHR34848">
    <property type="match status" value="1"/>
</dbReference>
<dbReference type="EC" id="2.7.7.62" evidence="9"/>
<comment type="pathway">
    <text evidence="6">Cofactor biosynthesis; adenosylcobalamin biosynthesis; adenosylcobalamin from cob(II)yrinate a,c-diamide: step 5/7.</text>
</comment>
<keyword evidence="10" id="KW-0169">Cobalamin biosynthesis</keyword>
<dbReference type="PANTHER" id="PTHR34848:SF1">
    <property type="entry name" value="BIFUNCTIONAL ADENOSYLCOBALAMIN BIOSYNTHESIS PROTEIN COBU"/>
    <property type="match status" value="1"/>
</dbReference>
<dbReference type="Gene3D" id="3.40.50.300">
    <property type="entry name" value="P-loop containing nucleotide triphosphate hydrolases"/>
    <property type="match status" value="1"/>
</dbReference>
<dbReference type="EC" id="2.7.1.156" evidence="8"/>
<comment type="similarity">
    <text evidence="7">Belongs to the CobU/CobP family.</text>
</comment>
<dbReference type="GO" id="GO:0043752">
    <property type="term" value="F:adenosylcobinamide kinase activity"/>
    <property type="evidence" value="ECO:0007669"/>
    <property type="project" value="UniProtKB-EC"/>
</dbReference>
<comment type="catalytic activity">
    <reaction evidence="2">
        <text>adenosylcob(III)inamide phosphate + GTP + H(+) = adenosylcob(III)inamide-GDP + diphosphate</text>
        <dbReference type="Rhea" id="RHEA:22712"/>
        <dbReference type="ChEBI" id="CHEBI:15378"/>
        <dbReference type="ChEBI" id="CHEBI:33019"/>
        <dbReference type="ChEBI" id="CHEBI:37565"/>
        <dbReference type="ChEBI" id="CHEBI:58502"/>
        <dbReference type="ChEBI" id="CHEBI:60487"/>
        <dbReference type="EC" id="2.7.7.62"/>
    </reaction>
</comment>
<name>A0A383D937_9ZZZZ</name>
<evidence type="ECO:0000313" key="18">
    <source>
        <dbReference type="EMBL" id="SVE41057.1"/>
    </source>
</evidence>
<comment type="catalytic activity">
    <reaction evidence="3">
        <text>adenosylcob(III)inamide + GTP = adenosylcob(III)inamide phosphate + GDP + H(+)</text>
        <dbReference type="Rhea" id="RHEA:15765"/>
        <dbReference type="ChEBI" id="CHEBI:2480"/>
        <dbReference type="ChEBI" id="CHEBI:15378"/>
        <dbReference type="ChEBI" id="CHEBI:37565"/>
        <dbReference type="ChEBI" id="CHEBI:58189"/>
        <dbReference type="ChEBI" id="CHEBI:58502"/>
        <dbReference type="EC" id="2.7.1.156"/>
    </reaction>
</comment>
<evidence type="ECO:0000256" key="10">
    <source>
        <dbReference type="ARBA" id="ARBA00022573"/>
    </source>
</evidence>
<feature type="non-terminal residue" evidence="18">
    <location>
        <position position="1"/>
    </location>
</feature>
<evidence type="ECO:0000256" key="4">
    <source>
        <dbReference type="ARBA" id="ARBA00003889"/>
    </source>
</evidence>
<protein>
    <recommendedName>
        <fullName evidence="16">Adenosylcobinamide kinase</fullName>
        <ecNumber evidence="8">2.7.1.156</ecNumber>
        <ecNumber evidence="9">2.7.7.62</ecNumber>
    </recommendedName>
    <alternativeName>
        <fullName evidence="17">Adenosylcobinamide-phosphate guanylyltransferase</fullName>
    </alternativeName>
</protein>
<comment type="pathway">
    <text evidence="5">Cofactor biosynthesis; adenosylcobalamin biosynthesis; adenosylcobalamin from cob(II)yrinate a,c-diamide: step 6/7.</text>
</comment>
<comment type="function">
    <text evidence="4">Catalyzes ATP-dependent phosphorylation of adenosylcobinamide and addition of GMP to adenosylcobinamide phosphate.</text>
</comment>
<dbReference type="AlphaFoldDB" id="A0A383D937"/>
<evidence type="ECO:0000256" key="14">
    <source>
        <dbReference type="ARBA" id="ARBA00022840"/>
    </source>
</evidence>
<keyword evidence="12" id="KW-0547">Nucleotide-binding</keyword>
<evidence type="ECO:0000256" key="6">
    <source>
        <dbReference type="ARBA" id="ARBA00005159"/>
    </source>
</evidence>
<comment type="catalytic activity">
    <reaction evidence="1">
        <text>adenosylcob(III)inamide + ATP = adenosylcob(III)inamide phosphate + ADP + H(+)</text>
        <dbReference type="Rhea" id="RHEA:15769"/>
        <dbReference type="ChEBI" id="CHEBI:2480"/>
        <dbReference type="ChEBI" id="CHEBI:15378"/>
        <dbReference type="ChEBI" id="CHEBI:30616"/>
        <dbReference type="ChEBI" id="CHEBI:58502"/>
        <dbReference type="ChEBI" id="CHEBI:456216"/>
        <dbReference type="EC" id="2.7.1.156"/>
    </reaction>
</comment>
<dbReference type="EMBL" id="UINC01215397">
    <property type="protein sequence ID" value="SVE41057.1"/>
    <property type="molecule type" value="Genomic_DNA"/>
</dbReference>
<evidence type="ECO:0000256" key="13">
    <source>
        <dbReference type="ARBA" id="ARBA00022777"/>
    </source>
</evidence>
<evidence type="ECO:0000256" key="2">
    <source>
        <dbReference type="ARBA" id="ARBA00000711"/>
    </source>
</evidence>
<reference evidence="18" key="1">
    <citation type="submission" date="2018-05" db="EMBL/GenBank/DDBJ databases">
        <authorList>
            <person name="Lanie J.A."/>
            <person name="Ng W.-L."/>
            <person name="Kazmierczak K.M."/>
            <person name="Andrzejewski T.M."/>
            <person name="Davidsen T.M."/>
            <person name="Wayne K.J."/>
            <person name="Tettelin H."/>
            <person name="Glass J.I."/>
            <person name="Rusch D."/>
            <person name="Podicherti R."/>
            <person name="Tsui H.-C.T."/>
            <person name="Winkler M.E."/>
        </authorList>
    </citation>
    <scope>NUCLEOTIDE SEQUENCE</scope>
</reference>
<organism evidence="18">
    <name type="scientific">marine metagenome</name>
    <dbReference type="NCBI Taxonomy" id="408172"/>
    <lineage>
        <taxon>unclassified sequences</taxon>
        <taxon>metagenomes</taxon>
        <taxon>ecological metagenomes</taxon>
    </lineage>
</organism>
<keyword evidence="13" id="KW-0418">Kinase</keyword>